<accession>A0A523RYP6</accession>
<dbReference type="PANTHER" id="PTHR43818">
    <property type="entry name" value="BCDNA.GH03377"/>
    <property type="match status" value="1"/>
</dbReference>
<dbReference type="EMBL" id="SOKJ01000200">
    <property type="protein sequence ID" value="TET10894.1"/>
    <property type="molecule type" value="Genomic_DNA"/>
</dbReference>
<gene>
    <name evidence="4" type="ORF">E3J84_03565</name>
</gene>
<dbReference type="Gene3D" id="3.30.360.10">
    <property type="entry name" value="Dihydrodipicolinate Reductase, domain 2"/>
    <property type="match status" value="1"/>
</dbReference>
<dbReference type="Gene3D" id="3.40.50.720">
    <property type="entry name" value="NAD(P)-binding Rossmann-like Domain"/>
    <property type="match status" value="1"/>
</dbReference>
<evidence type="ECO:0000259" key="3">
    <source>
        <dbReference type="Pfam" id="PF22725"/>
    </source>
</evidence>
<dbReference type="InterPro" id="IPR000683">
    <property type="entry name" value="Gfo/Idh/MocA-like_OxRdtase_N"/>
</dbReference>
<dbReference type="SUPFAM" id="SSF55347">
    <property type="entry name" value="Glyceraldehyde-3-phosphate dehydrogenase-like, C-terminal domain"/>
    <property type="match status" value="1"/>
</dbReference>
<reference evidence="4 5" key="1">
    <citation type="submission" date="2019-03" db="EMBL/GenBank/DDBJ databases">
        <title>Metabolic potential of uncultured bacteria and archaea associated with petroleum seepage in deep-sea sediments.</title>
        <authorList>
            <person name="Dong X."/>
            <person name="Hubert C."/>
        </authorList>
    </citation>
    <scope>NUCLEOTIDE SEQUENCE [LARGE SCALE GENOMIC DNA]</scope>
    <source>
        <strain evidence="4">E44_bin7</strain>
    </source>
</reference>
<sequence length="369" mass="40352">MKKKGIAIIGLDHWYWAYGCAYGIALNSAAELVAIYDANEEKAKKMANIYGAKRCYKGYKELLEDPEVDAVIITTTTDMHEGIAVAAARVGKDILVGKPISRTLQGADRIIQEAKKAGIKLMAMAAGPSRGDRVKKLIDEGVIGKPYVIHSNLLAIPPLCEPGVDKPGWFADPDKASGGGFIDHAIYAVATLRLYLNSEVKRVYSEMGKFVYKDWDVEDHGIAILRFENGAIATLESTFTAPNRSHGGMMIIGTEGEIEIKRGTTISIWSKKDPYKERQSFEILSPNPAYERTYAEINLPTPPGAAIYKPIVDEFINYISTGKEPLGTPQDARISLEVCLAAYESLKTGGVIELPLKDEVDVAAILKDL</sequence>
<organism evidence="4 5">
    <name type="scientific">Aerophobetes bacterium</name>
    <dbReference type="NCBI Taxonomy" id="2030807"/>
    <lineage>
        <taxon>Bacteria</taxon>
        <taxon>Candidatus Aerophobota</taxon>
    </lineage>
</organism>
<dbReference type="InterPro" id="IPR055170">
    <property type="entry name" value="GFO_IDH_MocA-like_dom"/>
</dbReference>
<dbReference type="Pfam" id="PF22725">
    <property type="entry name" value="GFO_IDH_MocA_C3"/>
    <property type="match status" value="1"/>
</dbReference>
<keyword evidence="1" id="KW-0560">Oxidoreductase</keyword>
<dbReference type="Pfam" id="PF01408">
    <property type="entry name" value="GFO_IDH_MocA"/>
    <property type="match status" value="1"/>
</dbReference>
<dbReference type="AlphaFoldDB" id="A0A523RYP6"/>
<proteinExistence type="predicted"/>
<evidence type="ECO:0000256" key="1">
    <source>
        <dbReference type="ARBA" id="ARBA00023002"/>
    </source>
</evidence>
<evidence type="ECO:0000259" key="2">
    <source>
        <dbReference type="Pfam" id="PF01408"/>
    </source>
</evidence>
<evidence type="ECO:0000313" key="4">
    <source>
        <dbReference type="EMBL" id="TET10894.1"/>
    </source>
</evidence>
<dbReference type="InterPro" id="IPR036291">
    <property type="entry name" value="NAD(P)-bd_dom_sf"/>
</dbReference>
<dbReference type="InterPro" id="IPR050463">
    <property type="entry name" value="Gfo/Idh/MocA_oxidrdct_glycsds"/>
</dbReference>
<dbReference type="SUPFAM" id="SSF51735">
    <property type="entry name" value="NAD(P)-binding Rossmann-fold domains"/>
    <property type="match status" value="1"/>
</dbReference>
<dbReference type="PANTHER" id="PTHR43818:SF11">
    <property type="entry name" value="BCDNA.GH03377"/>
    <property type="match status" value="1"/>
</dbReference>
<dbReference type="GO" id="GO:0000166">
    <property type="term" value="F:nucleotide binding"/>
    <property type="evidence" value="ECO:0007669"/>
    <property type="project" value="InterPro"/>
</dbReference>
<evidence type="ECO:0000313" key="5">
    <source>
        <dbReference type="Proteomes" id="UP000316360"/>
    </source>
</evidence>
<dbReference type="Proteomes" id="UP000316360">
    <property type="component" value="Unassembled WGS sequence"/>
</dbReference>
<name>A0A523RYP6_UNCAE</name>
<feature type="domain" description="GFO/IDH/MocA-like oxidoreductase" evidence="3">
    <location>
        <begin position="133"/>
        <end position="259"/>
    </location>
</feature>
<protein>
    <submittedName>
        <fullName evidence="4">Gfo/Idh/MocA family oxidoreductase</fullName>
    </submittedName>
</protein>
<dbReference type="GO" id="GO:0016491">
    <property type="term" value="F:oxidoreductase activity"/>
    <property type="evidence" value="ECO:0007669"/>
    <property type="project" value="UniProtKB-KW"/>
</dbReference>
<feature type="domain" description="Gfo/Idh/MocA-like oxidoreductase N-terminal" evidence="2">
    <location>
        <begin position="6"/>
        <end position="122"/>
    </location>
</feature>
<comment type="caution">
    <text evidence="4">The sequence shown here is derived from an EMBL/GenBank/DDBJ whole genome shotgun (WGS) entry which is preliminary data.</text>
</comment>